<sequence>MALTDTLHIETVSADKRHVEAVMPITPEVFQPHGYLHGGATIALLETVASIGTEQNTDFDKERPFGIDVQVRHRKSGKGGTLRGVADLDREEVSERTGAVKQYWNVTAYDDAGDVVSDGVIMTKIVSLDRLAQKERERATS</sequence>
<evidence type="ECO:0000313" key="2">
    <source>
        <dbReference type="EMBL" id="QOS69067.1"/>
    </source>
</evidence>
<dbReference type="AlphaFoldDB" id="A0A6L7IUE6"/>
<proteinExistence type="inferred from homology"/>
<accession>A0A6L7IUE6</accession>
<comment type="similarity">
    <text evidence="1">Belongs to the thioesterase PaaI family.</text>
</comment>
<reference evidence="2 3" key="1">
    <citation type="submission" date="2020-10" db="EMBL/GenBank/DDBJ databases">
        <title>Eggerthella sp. nov., isolated from human feces.</title>
        <authorList>
            <person name="Yajun G."/>
        </authorList>
    </citation>
    <scope>NUCLEOTIDE SEQUENCE [LARGE SCALE GENOMIC DNA]</scope>
    <source>
        <strain evidence="2 3">HF-1101</strain>
    </source>
</reference>
<dbReference type="PANTHER" id="PTHR43240:SF5">
    <property type="entry name" value="1,4-DIHYDROXY-2-NAPHTHOYL-COA THIOESTERASE 1"/>
    <property type="match status" value="1"/>
</dbReference>
<dbReference type="GO" id="GO:0061522">
    <property type="term" value="F:1,4-dihydroxy-2-naphthoyl-CoA thioesterase activity"/>
    <property type="evidence" value="ECO:0007669"/>
    <property type="project" value="TreeGrafter"/>
</dbReference>
<dbReference type="Gene3D" id="3.10.129.10">
    <property type="entry name" value="Hotdog Thioesterase"/>
    <property type="match status" value="1"/>
</dbReference>
<dbReference type="GO" id="GO:0005829">
    <property type="term" value="C:cytosol"/>
    <property type="evidence" value="ECO:0007669"/>
    <property type="project" value="TreeGrafter"/>
</dbReference>
<dbReference type="PANTHER" id="PTHR43240">
    <property type="entry name" value="1,4-DIHYDROXY-2-NAPHTHOYL-COA THIOESTERASE 1"/>
    <property type="match status" value="1"/>
</dbReference>
<dbReference type="InterPro" id="IPR003736">
    <property type="entry name" value="PAAI_dom"/>
</dbReference>
<dbReference type="SUPFAM" id="SSF54637">
    <property type="entry name" value="Thioesterase/thiol ester dehydrase-isomerase"/>
    <property type="match status" value="1"/>
</dbReference>
<dbReference type="RefSeq" id="WP_160942956.1">
    <property type="nucleotide sequence ID" value="NZ_CP063310.1"/>
</dbReference>
<dbReference type="Proteomes" id="UP000478463">
    <property type="component" value="Chromosome"/>
</dbReference>
<gene>
    <name evidence="2" type="ORF">GS424_004255</name>
</gene>
<dbReference type="NCBIfam" id="TIGR00369">
    <property type="entry name" value="unchar_dom_1"/>
    <property type="match status" value="1"/>
</dbReference>
<name>A0A6L7IUE6_9ACTN</name>
<dbReference type="InterPro" id="IPR029069">
    <property type="entry name" value="HotDog_dom_sf"/>
</dbReference>
<dbReference type="Pfam" id="PF14539">
    <property type="entry name" value="DUF4442"/>
    <property type="match status" value="1"/>
</dbReference>
<evidence type="ECO:0000256" key="1">
    <source>
        <dbReference type="ARBA" id="ARBA00008324"/>
    </source>
</evidence>
<dbReference type="InterPro" id="IPR027961">
    <property type="entry name" value="DUF4442"/>
</dbReference>
<dbReference type="EMBL" id="CP063310">
    <property type="protein sequence ID" value="QOS69067.1"/>
    <property type="molecule type" value="Genomic_DNA"/>
</dbReference>
<dbReference type="KEGG" id="egd:GS424_004255"/>
<organism evidence="2 3">
    <name type="scientific">Eggerthella guodeyinii</name>
    <dbReference type="NCBI Taxonomy" id="2690837"/>
    <lineage>
        <taxon>Bacteria</taxon>
        <taxon>Bacillati</taxon>
        <taxon>Actinomycetota</taxon>
        <taxon>Coriobacteriia</taxon>
        <taxon>Eggerthellales</taxon>
        <taxon>Eggerthellaceae</taxon>
        <taxon>Eggerthella</taxon>
    </lineage>
</organism>
<protein>
    <submittedName>
        <fullName evidence="2">PaaI family thioesterase</fullName>
    </submittedName>
</protein>
<dbReference type="CDD" id="cd03443">
    <property type="entry name" value="PaaI_thioesterase"/>
    <property type="match status" value="1"/>
</dbReference>
<evidence type="ECO:0000313" key="3">
    <source>
        <dbReference type="Proteomes" id="UP000478463"/>
    </source>
</evidence>